<dbReference type="GO" id="GO:0006567">
    <property type="term" value="P:L-threonine catabolic process"/>
    <property type="evidence" value="ECO:0007669"/>
    <property type="project" value="TreeGrafter"/>
</dbReference>
<sequence length="367" mass="38032">MNSDLLSLSASIDSIWTYQDLLPVAQPRSGIAASVGATPLHRLAALDSIGPAIYLKNEGLHPTGSFKDRGSAVGVTAAVEHGVSAIGTVSHGNMAMSTAACAAGTELDCYVFVPDDIPPERLYNIGQFGPTIVRVSGSYGALYEKSLELEQTHDITFVNSDSPLRTAGQKTTGLEIAHEFVQNKALPDAPDAIVLPVSSGGHASATWKGLRELAEAGLIETVPRLYFVQAAACAPIARAYTNGASTATALSPDDVGETIAYSIANADPPSGTRALTAARETGGSVLAVTDKDIHAARNQLARRGGISVESACATTLAATEQLVEIGELNTTDHVVLVGTGSGFKEQRTGEIATVDASVEALETVLKH</sequence>
<dbReference type="GO" id="GO:0009097">
    <property type="term" value="P:isoleucine biosynthetic process"/>
    <property type="evidence" value="ECO:0007669"/>
    <property type="project" value="TreeGrafter"/>
</dbReference>
<reference evidence="5" key="1">
    <citation type="journal article" date="2022" name="Syst. Appl. Microbiol.">
        <title>Natronocalculus amylovorans gen. nov., sp. nov., and Natranaeroarchaeum aerophilus sp. nov., dominant culturable amylolytic natronoarchaea from hypersaline soda lakes in southwestern Siberia.</title>
        <authorList>
            <person name="Sorokin D.Y."/>
            <person name="Elcheninov A.G."/>
            <person name="Khizhniak T.V."/>
            <person name="Koenen M."/>
            <person name="Bale N.J."/>
            <person name="Damste J.S.S."/>
            <person name="Kublanov I.V."/>
        </authorList>
    </citation>
    <scope>NUCLEOTIDE SEQUENCE</scope>
    <source>
        <strain evidence="5">AArc-St2</strain>
    </source>
</reference>
<dbReference type="AlphaFoldDB" id="A0AAE3FZ25"/>
<evidence type="ECO:0000256" key="3">
    <source>
        <dbReference type="ARBA" id="ARBA00023239"/>
    </source>
</evidence>
<dbReference type="GO" id="GO:0006565">
    <property type="term" value="P:L-serine catabolic process"/>
    <property type="evidence" value="ECO:0007669"/>
    <property type="project" value="TreeGrafter"/>
</dbReference>
<name>A0AAE3FZ25_9EURY</name>
<dbReference type="SUPFAM" id="SSF53686">
    <property type="entry name" value="Tryptophan synthase beta subunit-like PLP-dependent enzymes"/>
    <property type="match status" value="1"/>
</dbReference>
<dbReference type="GO" id="GO:0003941">
    <property type="term" value="F:L-serine ammonia-lyase activity"/>
    <property type="evidence" value="ECO:0007669"/>
    <property type="project" value="TreeGrafter"/>
</dbReference>
<evidence type="ECO:0000256" key="2">
    <source>
        <dbReference type="ARBA" id="ARBA00022898"/>
    </source>
</evidence>
<protein>
    <submittedName>
        <fullName evidence="5">Pyridoxal-phosphate dependent enzyme</fullName>
    </submittedName>
</protein>
<evidence type="ECO:0000256" key="1">
    <source>
        <dbReference type="ARBA" id="ARBA00001933"/>
    </source>
</evidence>
<dbReference type="RefSeq" id="WP_250585360.1">
    <property type="nucleotide sequence ID" value="NZ_JAKRVX010000006.1"/>
</dbReference>
<comment type="caution">
    <text evidence="5">The sequence shown here is derived from an EMBL/GenBank/DDBJ whole genome shotgun (WGS) entry which is preliminary data.</text>
</comment>
<dbReference type="Gene3D" id="3.40.50.1100">
    <property type="match status" value="2"/>
</dbReference>
<feature type="domain" description="Tryptophan synthase beta chain-like PALP" evidence="4">
    <location>
        <begin position="34"/>
        <end position="340"/>
    </location>
</feature>
<evidence type="ECO:0000313" key="6">
    <source>
        <dbReference type="Proteomes" id="UP001203207"/>
    </source>
</evidence>
<dbReference type="EMBL" id="JAKRVX010000006">
    <property type="protein sequence ID" value="MCL9817972.1"/>
    <property type="molecule type" value="Genomic_DNA"/>
</dbReference>
<organism evidence="5 6">
    <name type="scientific">Natronocalculus amylovorans</name>
    <dbReference type="NCBI Taxonomy" id="2917812"/>
    <lineage>
        <taxon>Archaea</taxon>
        <taxon>Methanobacteriati</taxon>
        <taxon>Methanobacteriota</taxon>
        <taxon>Stenosarchaea group</taxon>
        <taxon>Halobacteria</taxon>
        <taxon>Halobacteriales</taxon>
        <taxon>Haloferacaceae</taxon>
        <taxon>Natronocalculus</taxon>
    </lineage>
</organism>
<evidence type="ECO:0000313" key="5">
    <source>
        <dbReference type="EMBL" id="MCL9817972.1"/>
    </source>
</evidence>
<dbReference type="InterPro" id="IPR001926">
    <property type="entry name" value="TrpB-like_PALP"/>
</dbReference>
<keyword evidence="2" id="KW-0663">Pyridoxal phosphate</keyword>
<dbReference type="GO" id="GO:0004794">
    <property type="term" value="F:threonine deaminase activity"/>
    <property type="evidence" value="ECO:0007669"/>
    <property type="project" value="TreeGrafter"/>
</dbReference>
<dbReference type="PANTHER" id="PTHR48078">
    <property type="entry name" value="THREONINE DEHYDRATASE, MITOCHONDRIAL-RELATED"/>
    <property type="match status" value="1"/>
</dbReference>
<keyword evidence="6" id="KW-1185">Reference proteome</keyword>
<reference evidence="5" key="2">
    <citation type="submission" date="2022-02" db="EMBL/GenBank/DDBJ databases">
        <authorList>
            <person name="Elcheninov A.G."/>
            <person name="Sorokin D.Y."/>
            <person name="Kublanov I.V."/>
        </authorList>
    </citation>
    <scope>NUCLEOTIDE SEQUENCE</scope>
    <source>
        <strain evidence="5">AArc-St2</strain>
    </source>
</reference>
<accession>A0AAE3FZ25</accession>
<dbReference type="Pfam" id="PF00291">
    <property type="entry name" value="PALP"/>
    <property type="match status" value="1"/>
</dbReference>
<comment type="cofactor">
    <cofactor evidence="1">
        <name>pyridoxal 5'-phosphate</name>
        <dbReference type="ChEBI" id="CHEBI:597326"/>
    </cofactor>
</comment>
<evidence type="ECO:0000259" key="4">
    <source>
        <dbReference type="Pfam" id="PF00291"/>
    </source>
</evidence>
<dbReference type="Proteomes" id="UP001203207">
    <property type="component" value="Unassembled WGS sequence"/>
</dbReference>
<keyword evidence="3" id="KW-0456">Lyase</keyword>
<dbReference type="InterPro" id="IPR050147">
    <property type="entry name" value="Ser/Thr_Dehydratase"/>
</dbReference>
<proteinExistence type="predicted"/>
<dbReference type="PANTHER" id="PTHR48078:SF6">
    <property type="entry name" value="L-THREONINE DEHYDRATASE CATABOLIC TDCB"/>
    <property type="match status" value="1"/>
</dbReference>
<dbReference type="InterPro" id="IPR036052">
    <property type="entry name" value="TrpB-like_PALP_sf"/>
</dbReference>
<gene>
    <name evidence="5" type="ORF">AArcSt2_13605</name>
</gene>